<organism evidence="3">
    <name type="scientific">Spathaspora passalidarum (strain NRRL Y-27907 / 11-Y1)</name>
    <dbReference type="NCBI Taxonomy" id="619300"/>
    <lineage>
        <taxon>Eukaryota</taxon>
        <taxon>Fungi</taxon>
        <taxon>Dikarya</taxon>
        <taxon>Ascomycota</taxon>
        <taxon>Saccharomycotina</taxon>
        <taxon>Pichiomycetes</taxon>
        <taxon>Debaryomycetaceae</taxon>
        <taxon>Spathaspora</taxon>
    </lineage>
</organism>
<dbReference type="GO" id="GO:0006487">
    <property type="term" value="P:protein N-linked glycosylation"/>
    <property type="evidence" value="ECO:0007669"/>
    <property type="project" value="TreeGrafter"/>
</dbReference>
<reference evidence="2 3" key="1">
    <citation type="journal article" date="2011" name="Proc. Natl. Acad. Sci. U.S.A.">
        <title>Comparative genomics of xylose-fermenting fungi for enhanced biofuel production.</title>
        <authorList>
            <person name="Wohlbach D.J."/>
            <person name="Kuo A."/>
            <person name="Sato T.K."/>
            <person name="Potts K.M."/>
            <person name="Salamov A.A."/>
            <person name="LaButti K.M."/>
            <person name="Sun H."/>
            <person name="Clum A."/>
            <person name="Pangilinan J.L."/>
            <person name="Lindquist E.A."/>
            <person name="Lucas S."/>
            <person name="Lapidus A."/>
            <person name="Jin M."/>
            <person name="Gunawan C."/>
            <person name="Balan V."/>
            <person name="Dale B.E."/>
            <person name="Jeffries T.W."/>
            <person name="Zinkel R."/>
            <person name="Barry K.W."/>
            <person name="Grigoriev I.V."/>
            <person name="Gasch A.P."/>
        </authorList>
    </citation>
    <scope>NUCLEOTIDE SEQUENCE [LARGE SCALE GENOMIC DNA]</scope>
    <source>
        <strain evidence="3">NRRL Y-27907 / 11-Y1</strain>
    </source>
</reference>
<accession>G3AUD3</accession>
<dbReference type="eggNOG" id="ENOG502QW2I">
    <property type="taxonomic scope" value="Eukaryota"/>
</dbReference>
<keyword evidence="3" id="KW-1185">Reference proteome</keyword>
<dbReference type="RefSeq" id="XP_007377480.1">
    <property type="nucleotide sequence ID" value="XM_007377418.1"/>
</dbReference>
<gene>
    <name evidence="2" type="ORF">SPAPADRAFT_52588</name>
</gene>
<evidence type="ECO:0000313" key="3">
    <source>
        <dbReference type="Proteomes" id="UP000000709"/>
    </source>
</evidence>
<dbReference type="InParanoid" id="G3AUD3"/>
<dbReference type="KEGG" id="spaa:SPAPADRAFT_52588"/>
<proteinExistence type="inferred from homology"/>
<dbReference type="Pfam" id="PF04488">
    <property type="entry name" value="Gly_transf_sug"/>
    <property type="match status" value="1"/>
</dbReference>
<protein>
    <submittedName>
        <fullName evidence="2">Mannosyltransferase</fullName>
    </submittedName>
</protein>
<dbReference type="PANTHER" id="PTHR31834">
    <property type="entry name" value="INITIATION-SPECIFIC ALPHA-1,6-MANNOSYLTRANSFERASE"/>
    <property type="match status" value="1"/>
</dbReference>
<dbReference type="SUPFAM" id="SSF53448">
    <property type="entry name" value="Nucleotide-diphospho-sugar transferases"/>
    <property type="match status" value="1"/>
</dbReference>
<dbReference type="PANTHER" id="PTHR31834:SF1">
    <property type="entry name" value="INITIATION-SPECIFIC ALPHA-1,6-MANNOSYLTRANSFERASE"/>
    <property type="match status" value="1"/>
</dbReference>
<dbReference type="OrthoDB" id="409543at2759"/>
<dbReference type="HOGENOM" id="CLU_022381_5_0_1"/>
<keyword evidence="2" id="KW-0808">Transferase</keyword>
<sequence>MFCIYSFIAFICFLGVYSVTDFRHLSTELYFDHLSPKEQFLQELQDQPLYKITGFNFQPTNPGVLPYDTPILEQLNKLVHYDPSQPIPKTILQMWKVPLDHEEFPKEFKQYIQTWRDKSPEYDYHMRTNAEIDVMIEELYKDIPQILHAYNILPEIMLKCDFSIYLLLFAYGGTYVDLDAVLLKPMNDWISSQKSYLSKPLDLGIIVGVESDRTFLSEKYHGPRVQINTWTISAKKGHPMLAELISNITEYTLWREETGTLNTILEANEVFHIINWTGPGKFTHMVYKALNNILQSDFNNYETLIDAYFFGSIRLPIVIGDIMVLPVTCLHAEKNSKWKAGNVDDPLAYVKHIGSGVWKKKKKTNKKAKADSTAKNT</sequence>
<evidence type="ECO:0000313" key="2">
    <source>
        <dbReference type="EMBL" id="EGW30509.1"/>
    </source>
</evidence>
<dbReference type="Proteomes" id="UP000000709">
    <property type="component" value="Unassembled WGS sequence"/>
</dbReference>
<dbReference type="InterPro" id="IPR039367">
    <property type="entry name" value="Och1-like"/>
</dbReference>
<dbReference type="GO" id="GO:0000009">
    <property type="term" value="F:alpha-1,6-mannosyltransferase activity"/>
    <property type="evidence" value="ECO:0007669"/>
    <property type="project" value="InterPro"/>
</dbReference>
<dbReference type="AlphaFoldDB" id="G3AUD3"/>
<evidence type="ECO:0000256" key="1">
    <source>
        <dbReference type="ARBA" id="ARBA00009003"/>
    </source>
</evidence>
<keyword evidence="2" id="KW-0328">Glycosyltransferase</keyword>
<dbReference type="EMBL" id="GL996505">
    <property type="protein sequence ID" value="EGW30509.1"/>
    <property type="molecule type" value="Genomic_DNA"/>
</dbReference>
<name>G3AUD3_SPAPN</name>
<dbReference type="Gene3D" id="3.90.550.20">
    <property type="match status" value="1"/>
</dbReference>
<dbReference type="GO" id="GO:0000136">
    <property type="term" value="C:mannan polymerase complex"/>
    <property type="evidence" value="ECO:0007669"/>
    <property type="project" value="TreeGrafter"/>
</dbReference>
<dbReference type="InterPro" id="IPR029044">
    <property type="entry name" value="Nucleotide-diphossugar_trans"/>
</dbReference>
<dbReference type="InterPro" id="IPR007577">
    <property type="entry name" value="GlycoTrfase_DXD_sugar-bd_CS"/>
</dbReference>
<dbReference type="STRING" id="619300.G3AUD3"/>
<dbReference type="GeneID" id="18871696"/>
<comment type="similarity">
    <text evidence="1">Belongs to the glycosyltransferase 32 family.</text>
</comment>